<comment type="caution">
    <text evidence="1">The sequence shown here is derived from an EMBL/GenBank/DDBJ whole genome shotgun (WGS) entry which is preliminary data.</text>
</comment>
<protein>
    <submittedName>
        <fullName evidence="1">Uncharacterized protein</fullName>
    </submittedName>
</protein>
<organism evidence="1 2">
    <name type="scientific">candidate division WWE3 bacterium RIFOXYC1_FULL_39_7</name>
    <dbReference type="NCBI Taxonomy" id="1802643"/>
    <lineage>
        <taxon>Bacteria</taxon>
        <taxon>Katanobacteria</taxon>
    </lineage>
</organism>
<gene>
    <name evidence="1" type="ORF">A2415_05215</name>
</gene>
<reference evidence="1 2" key="1">
    <citation type="journal article" date="2016" name="Nat. Commun.">
        <title>Thousands of microbial genomes shed light on interconnected biogeochemical processes in an aquifer system.</title>
        <authorList>
            <person name="Anantharaman K."/>
            <person name="Brown C.T."/>
            <person name="Hug L.A."/>
            <person name="Sharon I."/>
            <person name="Castelle C.J."/>
            <person name="Probst A.J."/>
            <person name="Thomas B.C."/>
            <person name="Singh A."/>
            <person name="Wilkins M.J."/>
            <person name="Karaoz U."/>
            <person name="Brodie E.L."/>
            <person name="Williams K.H."/>
            <person name="Hubbard S.S."/>
            <person name="Banfield J.F."/>
        </authorList>
    </citation>
    <scope>NUCLEOTIDE SEQUENCE [LARGE SCALE GENOMIC DNA]</scope>
</reference>
<name>A0A1F4WJC7_UNCKA</name>
<evidence type="ECO:0000313" key="1">
    <source>
        <dbReference type="EMBL" id="OGC69522.1"/>
    </source>
</evidence>
<dbReference type="Proteomes" id="UP000179113">
    <property type="component" value="Unassembled WGS sequence"/>
</dbReference>
<evidence type="ECO:0000313" key="2">
    <source>
        <dbReference type="Proteomes" id="UP000179113"/>
    </source>
</evidence>
<sequence length="111" mass="12361">MRQVPRPLGACKNGDESIHVYYPQGCCEKVLRTAGAEQVYRENGCMVAQVKLNRNGPTWIGNGGEGIWRGIVCRVDFYFGRGCRDDYFGSVAIEHEECLGGCMTKVFVPTH</sequence>
<proteinExistence type="predicted"/>
<dbReference type="AlphaFoldDB" id="A0A1F4WJC7"/>
<accession>A0A1F4WJC7</accession>
<dbReference type="EMBL" id="MEWA01000020">
    <property type="protein sequence ID" value="OGC69522.1"/>
    <property type="molecule type" value="Genomic_DNA"/>
</dbReference>